<evidence type="ECO:0000256" key="3">
    <source>
        <dbReference type="ARBA" id="ARBA00023125"/>
    </source>
</evidence>
<proteinExistence type="inferred from homology"/>
<dbReference type="InterPro" id="IPR000055">
    <property type="entry name" value="Restrct_endonuc_typeI_TRD"/>
</dbReference>
<dbReference type="EMBL" id="CP025330">
    <property type="protein sequence ID" value="AZT92073.1"/>
    <property type="molecule type" value="Genomic_DNA"/>
</dbReference>
<keyword evidence="2" id="KW-0680">Restriction system</keyword>
<sequence length="398" mass="43842">MSRLTIGNVCSHFVDCVNRTAPESPGGGYYAVGTPAMRGNTISMSEVRELNFETFQRWTRRLVPEEGDLLVAREAPVGPVVRVPAGDVWAAGQRTTHLRANSELINPRYFYYLLISPIVQRRLLSRAMGSTVEHLRVGDVRDFVLPTLPNRASQDAIAEVLGALDDKIAANERLSSGAQSLLQEHFAMLGLDRFADTGPFLTVNDLFEVNPRTSRKVTGQSPYLGMKDLPDTSMTVSSWSTREAKSGARFVNGDVLLARITPCLENGKAGYVDFLENAEIGIGSTEFIVVRARDPLLSVVPFFLTKSERFRDFAIRHMQGTSGRQRLAASDVAGYQLAEVEDERLNRFGELSISLLERVRTAVAESQGLAHTRDELLPLLMSGKITVKDAENVVSDAV</sequence>
<feature type="domain" description="Type I restriction modification DNA specificity" evidence="4">
    <location>
        <begin position="63"/>
        <end position="173"/>
    </location>
</feature>
<reference evidence="5 6" key="1">
    <citation type="submission" date="2017-12" db="EMBL/GenBank/DDBJ databases">
        <authorList>
            <person name="Levesque S."/>
        </authorList>
    </citation>
    <scope>NUCLEOTIDE SEQUENCE [LARGE SCALE GENOMIC DNA]</scope>
    <source>
        <strain evidence="5 6">SMQ-1417</strain>
    </source>
</reference>
<dbReference type="Pfam" id="PF01420">
    <property type="entry name" value="Methylase_S"/>
    <property type="match status" value="1"/>
</dbReference>
<organism evidence="5 6">
    <name type="scientific">Brevibacterium aurantiacum</name>
    <dbReference type="NCBI Taxonomy" id="273384"/>
    <lineage>
        <taxon>Bacteria</taxon>
        <taxon>Bacillati</taxon>
        <taxon>Actinomycetota</taxon>
        <taxon>Actinomycetes</taxon>
        <taxon>Micrococcales</taxon>
        <taxon>Brevibacteriaceae</taxon>
        <taxon>Brevibacterium</taxon>
    </lineage>
</organism>
<dbReference type="Gene3D" id="3.90.220.20">
    <property type="entry name" value="DNA methylase specificity domains"/>
    <property type="match status" value="2"/>
</dbReference>
<dbReference type="Proteomes" id="UP000283000">
    <property type="component" value="Chromosome"/>
</dbReference>
<dbReference type="PANTHER" id="PTHR30408">
    <property type="entry name" value="TYPE-1 RESTRICTION ENZYME ECOKI SPECIFICITY PROTEIN"/>
    <property type="match status" value="1"/>
</dbReference>
<reference evidence="5 6" key="2">
    <citation type="submission" date="2019-01" db="EMBL/GenBank/DDBJ databases">
        <title>Comparative genomic analysis of Brevibacterium aurantiacum sheds light on its evolution and its adaptation to smear-ripened cheeses.</title>
        <authorList>
            <person name="Moineau S."/>
        </authorList>
    </citation>
    <scope>NUCLEOTIDE SEQUENCE [LARGE SCALE GENOMIC DNA]</scope>
    <source>
        <strain evidence="5 6">SMQ-1417</strain>
    </source>
</reference>
<protein>
    <recommendedName>
        <fullName evidence="4">Type I restriction modification DNA specificity domain-containing protein</fullName>
    </recommendedName>
</protein>
<dbReference type="SUPFAM" id="SSF116734">
    <property type="entry name" value="DNA methylase specificity domain"/>
    <property type="match status" value="2"/>
</dbReference>
<dbReference type="REBASE" id="292909">
    <property type="entry name" value="S.Bau1417III"/>
</dbReference>
<keyword evidence="3" id="KW-0238">DNA-binding</keyword>
<name>A0A3Q9NRU1_BREAU</name>
<dbReference type="InterPro" id="IPR044946">
    <property type="entry name" value="Restrct_endonuc_typeI_TRD_sf"/>
</dbReference>
<dbReference type="GO" id="GO:0003677">
    <property type="term" value="F:DNA binding"/>
    <property type="evidence" value="ECO:0007669"/>
    <property type="project" value="UniProtKB-KW"/>
</dbReference>
<evidence type="ECO:0000256" key="1">
    <source>
        <dbReference type="ARBA" id="ARBA00010923"/>
    </source>
</evidence>
<dbReference type="InterPro" id="IPR052021">
    <property type="entry name" value="Type-I_RS_S_subunit"/>
</dbReference>
<evidence type="ECO:0000313" key="5">
    <source>
        <dbReference type="EMBL" id="AZT92073.1"/>
    </source>
</evidence>
<accession>A0A3Q9NRU1</accession>
<evidence type="ECO:0000259" key="4">
    <source>
        <dbReference type="Pfam" id="PF01420"/>
    </source>
</evidence>
<dbReference type="AlphaFoldDB" id="A0A3Q9NRU1"/>
<evidence type="ECO:0000313" key="6">
    <source>
        <dbReference type="Proteomes" id="UP000283000"/>
    </source>
</evidence>
<comment type="similarity">
    <text evidence="1">Belongs to the type-I restriction system S methylase family.</text>
</comment>
<evidence type="ECO:0000256" key="2">
    <source>
        <dbReference type="ARBA" id="ARBA00022747"/>
    </source>
</evidence>
<gene>
    <name evidence="5" type="ORF">CXR23_02035</name>
</gene>
<dbReference type="PANTHER" id="PTHR30408:SF13">
    <property type="entry name" value="TYPE I RESTRICTION ENZYME HINDI SPECIFICITY SUBUNIT"/>
    <property type="match status" value="1"/>
</dbReference>
<dbReference type="CDD" id="cd17260">
    <property type="entry name" value="RMtype1_S_EcoEI-TRD1-CR1_like"/>
    <property type="match status" value="1"/>
</dbReference>
<dbReference type="GO" id="GO:0009307">
    <property type="term" value="P:DNA restriction-modification system"/>
    <property type="evidence" value="ECO:0007669"/>
    <property type="project" value="UniProtKB-KW"/>
</dbReference>